<evidence type="ECO:0000313" key="4">
    <source>
        <dbReference type="Proteomes" id="UP001066276"/>
    </source>
</evidence>
<comment type="caution">
    <text evidence="3">The sequence shown here is derived from an EMBL/GenBank/DDBJ whole genome shotgun (WGS) entry which is preliminary data.</text>
</comment>
<sequence length="126" mass="13810">MRSHLTATVKNQVKQMNSELAIIPGGLTKGLQPLDIGVNRAFKTGRQRRANFATICEWIVDAWAKISALTVVRAFAKAGIIAEQPPGNKTGSNKDEREPGMFDGEIAQLFNSDTEDEDFDAFVGEE</sequence>
<dbReference type="AlphaFoldDB" id="A0AAV7TQE5"/>
<protein>
    <recommendedName>
        <fullName evidence="2">DDE-1 domain-containing protein</fullName>
    </recommendedName>
</protein>
<proteinExistence type="predicted"/>
<feature type="domain" description="DDE-1" evidence="2">
    <location>
        <begin position="2"/>
        <end position="53"/>
    </location>
</feature>
<evidence type="ECO:0000256" key="1">
    <source>
        <dbReference type="SAM" id="MobiDB-lite"/>
    </source>
</evidence>
<evidence type="ECO:0000259" key="2">
    <source>
        <dbReference type="Pfam" id="PF03184"/>
    </source>
</evidence>
<name>A0AAV7TQE5_PLEWA</name>
<reference evidence="3" key="1">
    <citation type="journal article" date="2022" name="bioRxiv">
        <title>Sequencing and chromosome-scale assembly of the giantPleurodeles waltlgenome.</title>
        <authorList>
            <person name="Brown T."/>
            <person name="Elewa A."/>
            <person name="Iarovenko S."/>
            <person name="Subramanian E."/>
            <person name="Araus A.J."/>
            <person name="Petzold A."/>
            <person name="Susuki M."/>
            <person name="Suzuki K.-i.T."/>
            <person name="Hayashi T."/>
            <person name="Toyoda A."/>
            <person name="Oliveira C."/>
            <person name="Osipova E."/>
            <person name="Leigh N.D."/>
            <person name="Simon A."/>
            <person name="Yun M.H."/>
        </authorList>
    </citation>
    <scope>NUCLEOTIDE SEQUENCE</scope>
    <source>
        <strain evidence="3">20211129_DDA</strain>
        <tissue evidence="3">Liver</tissue>
    </source>
</reference>
<keyword evidence="4" id="KW-1185">Reference proteome</keyword>
<organism evidence="3 4">
    <name type="scientific">Pleurodeles waltl</name>
    <name type="common">Iberian ribbed newt</name>
    <dbReference type="NCBI Taxonomy" id="8319"/>
    <lineage>
        <taxon>Eukaryota</taxon>
        <taxon>Metazoa</taxon>
        <taxon>Chordata</taxon>
        <taxon>Craniata</taxon>
        <taxon>Vertebrata</taxon>
        <taxon>Euteleostomi</taxon>
        <taxon>Amphibia</taxon>
        <taxon>Batrachia</taxon>
        <taxon>Caudata</taxon>
        <taxon>Salamandroidea</taxon>
        <taxon>Salamandridae</taxon>
        <taxon>Pleurodelinae</taxon>
        <taxon>Pleurodeles</taxon>
    </lineage>
</organism>
<evidence type="ECO:0000313" key="3">
    <source>
        <dbReference type="EMBL" id="KAJ1178648.1"/>
    </source>
</evidence>
<dbReference type="GO" id="GO:0003676">
    <property type="term" value="F:nucleic acid binding"/>
    <property type="evidence" value="ECO:0007669"/>
    <property type="project" value="InterPro"/>
</dbReference>
<dbReference type="Pfam" id="PF03184">
    <property type="entry name" value="DDE_1"/>
    <property type="match status" value="1"/>
</dbReference>
<accession>A0AAV7TQE5</accession>
<dbReference type="Proteomes" id="UP001066276">
    <property type="component" value="Chromosome 3_2"/>
</dbReference>
<dbReference type="EMBL" id="JANPWB010000006">
    <property type="protein sequence ID" value="KAJ1178648.1"/>
    <property type="molecule type" value="Genomic_DNA"/>
</dbReference>
<dbReference type="InterPro" id="IPR004875">
    <property type="entry name" value="DDE_SF_endonuclease_dom"/>
</dbReference>
<feature type="region of interest" description="Disordered" evidence="1">
    <location>
        <begin position="82"/>
        <end position="104"/>
    </location>
</feature>
<gene>
    <name evidence="3" type="ORF">NDU88_003891</name>
</gene>